<keyword evidence="3" id="KW-1185">Reference proteome</keyword>
<protein>
    <submittedName>
        <fullName evidence="2">Uncharacterized protein</fullName>
    </submittedName>
</protein>
<gene>
    <name evidence="2" type="ORF">SAMN05216565_101308</name>
</gene>
<dbReference type="AlphaFoldDB" id="A0A1H0PGE6"/>
<dbReference type="OrthoDB" id="2888120at2"/>
<dbReference type="Proteomes" id="UP000199159">
    <property type="component" value="Unassembled WGS sequence"/>
</dbReference>
<name>A0A1H0PGE6_9BACI</name>
<evidence type="ECO:0000313" key="3">
    <source>
        <dbReference type="Proteomes" id="UP000199159"/>
    </source>
</evidence>
<sequence length="74" mass="8378">MKKGKWFPLLTSVGTMALLYLIGNTFDLSLLRFSIVLNEQLNEGFFFSADISFLPIVTGLIVGYIVERSLKMKM</sequence>
<feature type="transmembrane region" description="Helical" evidence="1">
    <location>
        <begin position="7"/>
        <end position="26"/>
    </location>
</feature>
<keyword evidence="1" id="KW-0472">Membrane</keyword>
<dbReference type="STRING" id="930152.SAMN05216565_101308"/>
<feature type="transmembrane region" description="Helical" evidence="1">
    <location>
        <begin position="46"/>
        <end position="66"/>
    </location>
</feature>
<evidence type="ECO:0000256" key="1">
    <source>
        <dbReference type="SAM" id="Phobius"/>
    </source>
</evidence>
<dbReference type="RefSeq" id="WP_090849365.1">
    <property type="nucleotide sequence ID" value="NZ_FNJU01000001.1"/>
</dbReference>
<keyword evidence="1" id="KW-0812">Transmembrane</keyword>
<organism evidence="2 3">
    <name type="scientific">Litchfieldia salsa</name>
    <dbReference type="NCBI Taxonomy" id="930152"/>
    <lineage>
        <taxon>Bacteria</taxon>
        <taxon>Bacillati</taxon>
        <taxon>Bacillota</taxon>
        <taxon>Bacilli</taxon>
        <taxon>Bacillales</taxon>
        <taxon>Bacillaceae</taxon>
        <taxon>Litchfieldia</taxon>
    </lineage>
</organism>
<reference evidence="3" key="1">
    <citation type="submission" date="2016-10" db="EMBL/GenBank/DDBJ databases">
        <authorList>
            <person name="Varghese N."/>
            <person name="Submissions S."/>
        </authorList>
    </citation>
    <scope>NUCLEOTIDE SEQUENCE [LARGE SCALE GENOMIC DNA]</scope>
    <source>
        <strain evidence="3">IBRC-M10078</strain>
    </source>
</reference>
<keyword evidence="1" id="KW-1133">Transmembrane helix</keyword>
<proteinExistence type="predicted"/>
<dbReference type="EMBL" id="FNJU01000001">
    <property type="protein sequence ID" value="SDP04137.1"/>
    <property type="molecule type" value="Genomic_DNA"/>
</dbReference>
<evidence type="ECO:0000313" key="2">
    <source>
        <dbReference type="EMBL" id="SDP04137.1"/>
    </source>
</evidence>
<accession>A0A1H0PGE6</accession>